<name>A0ABN8K6N5_9HYPH</name>
<feature type="compositionally biased region" description="Low complexity" evidence="1">
    <location>
        <begin position="69"/>
        <end position="80"/>
    </location>
</feature>
<feature type="region of interest" description="Disordered" evidence="1">
    <location>
        <begin position="59"/>
        <end position="92"/>
    </location>
</feature>
<evidence type="ECO:0000313" key="3">
    <source>
        <dbReference type="EMBL" id="CAH2405051.1"/>
    </source>
</evidence>
<dbReference type="EMBL" id="CAKXZT010000141">
    <property type="protein sequence ID" value="CAH2405051.1"/>
    <property type="molecule type" value="Genomic_DNA"/>
</dbReference>
<keyword evidence="2" id="KW-0472">Membrane</keyword>
<evidence type="ECO:0000313" key="4">
    <source>
        <dbReference type="Proteomes" id="UP001153050"/>
    </source>
</evidence>
<protein>
    <submittedName>
        <fullName evidence="3">Uncharacterized protein</fullName>
    </submittedName>
</protein>
<comment type="caution">
    <text evidence="3">The sequence shown here is derived from an EMBL/GenBank/DDBJ whole genome shotgun (WGS) entry which is preliminary data.</text>
</comment>
<dbReference type="Proteomes" id="UP001153050">
    <property type="component" value="Unassembled WGS sequence"/>
</dbReference>
<gene>
    <name evidence="3" type="ORF">MES5069_450033</name>
</gene>
<feature type="transmembrane region" description="Helical" evidence="2">
    <location>
        <begin position="12"/>
        <end position="31"/>
    </location>
</feature>
<evidence type="ECO:0000256" key="1">
    <source>
        <dbReference type="SAM" id="MobiDB-lite"/>
    </source>
</evidence>
<keyword evidence="4" id="KW-1185">Reference proteome</keyword>
<sequence>MIVRFQQELNHYLLWWVCSMAVMGSLIMAYGNIPFPAETPPPVHCCLRGRKGRRIMRLTGSMRTHSAEAAARPRSGSPAPRRGKDTSGGQMLNAIRKIQAAARALGPRIRSAHA</sequence>
<keyword evidence="2" id="KW-0812">Transmembrane</keyword>
<proteinExistence type="predicted"/>
<accession>A0ABN8K6N5</accession>
<keyword evidence="2" id="KW-1133">Transmembrane helix</keyword>
<reference evidence="3 4" key="1">
    <citation type="submission" date="2022-03" db="EMBL/GenBank/DDBJ databases">
        <authorList>
            <person name="Brunel B."/>
        </authorList>
    </citation>
    <scope>NUCLEOTIDE SEQUENCE [LARGE SCALE GENOMIC DNA]</scope>
    <source>
        <strain evidence="3">STM5069sample</strain>
    </source>
</reference>
<organism evidence="3 4">
    <name type="scientific">Mesorhizobium escarrei</name>
    <dbReference type="NCBI Taxonomy" id="666018"/>
    <lineage>
        <taxon>Bacteria</taxon>
        <taxon>Pseudomonadati</taxon>
        <taxon>Pseudomonadota</taxon>
        <taxon>Alphaproteobacteria</taxon>
        <taxon>Hyphomicrobiales</taxon>
        <taxon>Phyllobacteriaceae</taxon>
        <taxon>Mesorhizobium</taxon>
    </lineage>
</organism>
<evidence type="ECO:0000256" key="2">
    <source>
        <dbReference type="SAM" id="Phobius"/>
    </source>
</evidence>